<protein>
    <recommendedName>
        <fullName evidence="4">5'-nucleotidase</fullName>
    </recommendedName>
</protein>
<feature type="chain" id="PRO_5045826604" description="5'-nucleotidase" evidence="1">
    <location>
        <begin position="28"/>
        <end position="85"/>
    </location>
</feature>
<feature type="signal peptide" evidence="1">
    <location>
        <begin position="1"/>
        <end position="27"/>
    </location>
</feature>
<reference evidence="3" key="1">
    <citation type="journal article" date="2019" name="Int. J. Syst. Evol. Microbiol.">
        <title>The Global Catalogue of Microorganisms (GCM) 10K type strain sequencing project: providing services to taxonomists for standard genome sequencing and annotation.</title>
        <authorList>
            <consortium name="The Broad Institute Genomics Platform"/>
            <consortium name="The Broad Institute Genome Sequencing Center for Infectious Disease"/>
            <person name="Wu L."/>
            <person name="Ma J."/>
        </authorList>
    </citation>
    <scope>NUCLEOTIDE SEQUENCE [LARGE SCALE GENOMIC DNA]</scope>
    <source>
        <strain evidence="3">JCM 13002</strain>
    </source>
</reference>
<dbReference type="Proteomes" id="UP001499987">
    <property type="component" value="Unassembled WGS sequence"/>
</dbReference>
<proteinExistence type="predicted"/>
<sequence>MKSMLGKALLTAVGALAVAGVAAPAQAHVDAGGGAHLVATADDPFVAGEGHGWAETSNISVIGQEWGWATSTAIGGGADGEAHIG</sequence>
<evidence type="ECO:0000256" key="1">
    <source>
        <dbReference type="SAM" id="SignalP"/>
    </source>
</evidence>
<evidence type="ECO:0000313" key="2">
    <source>
        <dbReference type="EMBL" id="GAA1069168.1"/>
    </source>
</evidence>
<comment type="caution">
    <text evidence="2">The sequence shown here is derived from an EMBL/GenBank/DDBJ whole genome shotgun (WGS) entry which is preliminary data.</text>
</comment>
<organism evidence="2 3">
    <name type="scientific">Kitasatospora arboriphila</name>
    <dbReference type="NCBI Taxonomy" id="258052"/>
    <lineage>
        <taxon>Bacteria</taxon>
        <taxon>Bacillati</taxon>
        <taxon>Actinomycetota</taxon>
        <taxon>Actinomycetes</taxon>
        <taxon>Kitasatosporales</taxon>
        <taxon>Streptomycetaceae</taxon>
        <taxon>Kitasatospora</taxon>
    </lineage>
</organism>
<evidence type="ECO:0000313" key="3">
    <source>
        <dbReference type="Proteomes" id="UP001499987"/>
    </source>
</evidence>
<keyword evidence="1" id="KW-0732">Signal</keyword>
<accession>A0ABP4DR29</accession>
<name>A0ABP4DR29_9ACTN</name>
<dbReference type="RefSeq" id="WP_344621361.1">
    <property type="nucleotide sequence ID" value="NZ_BAAALD010000001.1"/>
</dbReference>
<gene>
    <name evidence="2" type="ORF">GCM10009663_00280</name>
</gene>
<evidence type="ECO:0008006" key="4">
    <source>
        <dbReference type="Google" id="ProtNLM"/>
    </source>
</evidence>
<keyword evidence="3" id="KW-1185">Reference proteome</keyword>
<dbReference type="EMBL" id="BAAALD010000001">
    <property type="protein sequence ID" value="GAA1069168.1"/>
    <property type="molecule type" value="Genomic_DNA"/>
</dbReference>